<dbReference type="Pfam" id="PF05201">
    <property type="entry name" value="GlutR_N"/>
    <property type="match status" value="1"/>
</dbReference>
<dbReference type="FunFam" id="3.40.50.720:FF:000031">
    <property type="entry name" value="Glutamyl-tRNA reductase"/>
    <property type="match status" value="1"/>
</dbReference>
<evidence type="ECO:0000313" key="19">
    <source>
        <dbReference type="Proteomes" id="UP000326354"/>
    </source>
</evidence>
<evidence type="ECO:0000259" key="16">
    <source>
        <dbReference type="Pfam" id="PF01488"/>
    </source>
</evidence>
<feature type="binding site" evidence="9 11">
    <location>
        <begin position="53"/>
        <end position="56"/>
    </location>
    <ligand>
        <name>substrate</name>
    </ligand>
</feature>
<evidence type="ECO:0000256" key="1">
    <source>
        <dbReference type="ARBA" id="ARBA00005059"/>
    </source>
</evidence>
<dbReference type="FunFam" id="3.30.460.30:FF:000001">
    <property type="entry name" value="Glutamyl-tRNA reductase"/>
    <property type="match status" value="1"/>
</dbReference>
<comment type="similarity">
    <text evidence="2 9 14">Belongs to the glutamyl-tRNA reductase family.</text>
</comment>
<organism evidence="18 19">
    <name type="scientific">Uabimicrobium amorphum</name>
    <dbReference type="NCBI Taxonomy" id="2596890"/>
    <lineage>
        <taxon>Bacteria</taxon>
        <taxon>Pseudomonadati</taxon>
        <taxon>Planctomycetota</taxon>
        <taxon>Candidatus Uabimicrobiia</taxon>
        <taxon>Candidatus Uabimicrobiales</taxon>
        <taxon>Candidatus Uabimicrobiaceae</taxon>
        <taxon>Candidatus Uabimicrobium</taxon>
    </lineage>
</organism>
<comment type="function">
    <text evidence="9">Catalyzes the NADPH-dependent reduction of glutamyl-tRNA(Glu) to glutamate 1-semialdehyde (GSA).</text>
</comment>
<dbReference type="InterPro" id="IPR018214">
    <property type="entry name" value="GluRdtase_CS"/>
</dbReference>
<protein>
    <recommendedName>
        <fullName evidence="8 9">Glutamyl-tRNA reductase</fullName>
        <shortName evidence="9">GluTR</shortName>
        <ecNumber evidence="3 9">1.2.1.70</ecNumber>
    </recommendedName>
</protein>
<comment type="catalytic activity">
    <reaction evidence="7 9 14">
        <text>(S)-4-amino-5-oxopentanoate + tRNA(Glu) + NADP(+) = L-glutamyl-tRNA(Glu) + NADPH + H(+)</text>
        <dbReference type="Rhea" id="RHEA:12344"/>
        <dbReference type="Rhea" id="RHEA-COMP:9663"/>
        <dbReference type="Rhea" id="RHEA-COMP:9680"/>
        <dbReference type="ChEBI" id="CHEBI:15378"/>
        <dbReference type="ChEBI" id="CHEBI:57501"/>
        <dbReference type="ChEBI" id="CHEBI:57783"/>
        <dbReference type="ChEBI" id="CHEBI:58349"/>
        <dbReference type="ChEBI" id="CHEBI:78442"/>
        <dbReference type="ChEBI" id="CHEBI:78520"/>
        <dbReference type="EC" id="1.2.1.70"/>
    </reaction>
</comment>
<evidence type="ECO:0000256" key="10">
    <source>
        <dbReference type="PIRSR" id="PIRSR000445-1"/>
    </source>
</evidence>
<evidence type="ECO:0000256" key="9">
    <source>
        <dbReference type="HAMAP-Rule" id="MF_00087"/>
    </source>
</evidence>
<dbReference type="InterPro" id="IPR000343">
    <property type="entry name" value="4pyrrol_synth_GluRdtase"/>
</dbReference>
<feature type="binding site" evidence="9 11">
    <location>
        <begin position="118"/>
        <end position="120"/>
    </location>
    <ligand>
        <name>substrate</name>
    </ligand>
</feature>
<dbReference type="PIRSF" id="PIRSF000445">
    <property type="entry name" value="4pyrrol_synth_GluRdtase"/>
    <property type="match status" value="1"/>
</dbReference>
<keyword evidence="4 9" id="KW-0521">NADP</keyword>
<dbReference type="Pfam" id="PF01488">
    <property type="entry name" value="Shikimate_DH"/>
    <property type="match status" value="1"/>
</dbReference>
<dbReference type="OrthoDB" id="110209at2"/>
<dbReference type="PANTHER" id="PTHR43013">
    <property type="entry name" value="GLUTAMYL-TRNA REDUCTASE"/>
    <property type="match status" value="1"/>
</dbReference>
<feature type="binding site" evidence="9 11">
    <location>
        <position position="124"/>
    </location>
    <ligand>
        <name>substrate</name>
    </ligand>
</feature>
<dbReference type="InterPro" id="IPR015895">
    <property type="entry name" value="4pyrrol_synth_GluRdtase_N"/>
</dbReference>
<dbReference type="RefSeq" id="WP_151966280.1">
    <property type="nucleotide sequence ID" value="NZ_AP019860.1"/>
</dbReference>
<dbReference type="GO" id="GO:0008883">
    <property type="term" value="F:glutamyl-tRNA reductase activity"/>
    <property type="evidence" value="ECO:0007669"/>
    <property type="project" value="UniProtKB-UniRule"/>
</dbReference>
<dbReference type="PANTHER" id="PTHR43013:SF1">
    <property type="entry name" value="GLUTAMYL-TRNA REDUCTASE"/>
    <property type="match status" value="1"/>
</dbReference>
<dbReference type="NCBIfam" id="TIGR01035">
    <property type="entry name" value="hemA"/>
    <property type="match status" value="1"/>
</dbReference>
<keyword evidence="5 9" id="KW-0560">Oxidoreductase</keyword>
<evidence type="ECO:0000256" key="5">
    <source>
        <dbReference type="ARBA" id="ARBA00023002"/>
    </source>
</evidence>
<dbReference type="InterPro" id="IPR006151">
    <property type="entry name" value="Shikm_DH/Glu-tRNA_Rdtase"/>
</dbReference>
<dbReference type="SUPFAM" id="SSF69075">
    <property type="entry name" value="Glutamyl tRNA-reductase dimerization domain"/>
    <property type="match status" value="1"/>
</dbReference>
<feature type="site" description="Important for activity" evidence="9 13">
    <location>
        <position position="103"/>
    </location>
</feature>
<dbReference type="PROSITE" id="PS00747">
    <property type="entry name" value="GLUTR"/>
    <property type="match status" value="1"/>
</dbReference>
<dbReference type="GO" id="GO:0019353">
    <property type="term" value="P:protoporphyrinogen IX biosynthetic process from glutamate"/>
    <property type="evidence" value="ECO:0007669"/>
    <property type="project" value="TreeGrafter"/>
</dbReference>
<gene>
    <name evidence="9" type="primary">hemA</name>
    <name evidence="18" type="ORF">UABAM_00365</name>
</gene>
<comment type="miscellaneous">
    <text evidence="9">During catalysis, the active site Cys acts as a nucleophile attacking the alpha-carbonyl group of tRNA-bound glutamate with the formation of a thioester intermediate between enzyme and glutamate, and the concomitant release of tRNA(Glu). The thioester intermediate is finally reduced by direct hydride transfer from NADPH, to form the product GSA.</text>
</comment>
<evidence type="ECO:0000256" key="4">
    <source>
        <dbReference type="ARBA" id="ARBA00022857"/>
    </source>
</evidence>
<dbReference type="SUPFAM" id="SSF51735">
    <property type="entry name" value="NAD(P)-binding Rossmann-fold domains"/>
    <property type="match status" value="1"/>
</dbReference>
<dbReference type="HAMAP" id="MF_00087">
    <property type="entry name" value="Glu_tRNA_reductase"/>
    <property type="match status" value="1"/>
</dbReference>
<feature type="binding site" evidence="9 11">
    <location>
        <position position="113"/>
    </location>
    <ligand>
        <name>substrate</name>
    </ligand>
</feature>
<sequence length="422" mass="47925">MENEQIVLVGYDHKNTPVEFRDKISLTSDKIISFTKAVGKNNDNVREIAVVSTCNRTEFYLVASKPEALMCWLSWQYRYNKQFSFPYQAPKPNILYNQKAVEHLFAVSSGLESLILGEDQILGQVKESYNLLLSSGYKFPLLNKLFEQAIVAGKAVRTQTTLCQGAVSIGLAAVELARKIFRSFEKHRILLIGAGETSELVAKHFASLGAKQFIIANRTREKSEILAEKFGGKVISLDQIPMALSEVNVVVTATNSPTYLVGYEETKKILKLRSGPLLMVDISTPRNINPGIKDLSQDIFLYNIDDLRNVITNNIEKRKGQIPEAQSIIDYYADNYLKWRRSLNVTPTIKAVIRYFEDIRDKELEKFSNKVSAEEYQNLEKLANGIIKKIQHQPVVALQKMARKQQLDISKLHLISEIYSER</sequence>
<dbReference type="EC" id="1.2.1.70" evidence="3 9"/>
<evidence type="ECO:0000256" key="12">
    <source>
        <dbReference type="PIRSR" id="PIRSR000445-3"/>
    </source>
</evidence>
<evidence type="ECO:0000256" key="8">
    <source>
        <dbReference type="ARBA" id="ARBA00068659"/>
    </source>
</evidence>
<dbReference type="Gene3D" id="3.30.460.30">
    <property type="entry name" value="Glutamyl-tRNA reductase, N-terminal domain"/>
    <property type="match status" value="1"/>
</dbReference>
<dbReference type="EMBL" id="AP019860">
    <property type="protein sequence ID" value="BBM82022.1"/>
    <property type="molecule type" value="Genomic_DNA"/>
</dbReference>
<dbReference type="InterPro" id="IPR036453">
    <property type="entry name" value="GluRdtase_dimer_dom_sf"/>
</dbReference>
<feature type="active site" description="Nucleophile" evidence="9 10">
    <location>
        <position position="54"/>
    </location>
</feature>
<proteinExistence type="inferred from homology"/>
<evidence type="ECO:0000256" key="6">
    <source>
        <dbReference type="ARBA" id="ARBA00023244"/>
    </source>
</evidence>
<feature type="domain" description="Glutamyl-tRNA reductase N-terminal" evidence="17">
    <location>
        <begin position="9"/>
        <end position="160"/>
    </location>
</feature>
<dbReference type="Pfam" id="PF00745">
    <property type="entry name" value="GlutR_dimer"/>
    <property type="match status" value="1"/>
</dbReference>
<dbReference type="Proteomes" id="UP000326354">
    <property type="component" value="Chromosome"/>
</dbReference>
<keyword evidence="6 9" id="KW-0627">Porphyrin biosynthesis</keyword>
<evidence type="ECO:0000259" key="17">
    <source>
        <dbReference type="Pfam" id="PF05201"/>
    </source>
</evidence>
<evidence type="ECO:0000259" key="15">
    <source>
        <dbReference type="Pfam" id="PF00745"/>
    </source>
</evidence>
<dbReference type="CDD" id="cd05213">
    <property type="entry name" value="NAD_bind_Glutamyl_tRNA_reduct"/>
    <property type="match status" value="1"/>
</dbReference>
<comment type="subunit">
    <text evidence="9">Homodimer.</text>
</comment>
<feature type="domain" description="Tetrapyrrole biosynthesis glutamyl-tRNA reductase dimerisation" evidence="15">
    <location>
        <begin position="324"/>
        <end position="419"/>
    </location>
</feature>
<dbReference type="AlphaFoldDB" id="A0A5S9F144"/>
<evidence type="ECO:0000256" key="2">
    <source>
        <dbReference type="ARBA" id="ARBA00005916"/>
    </source>
</evidence>
<feature type="binding site" evidence="9 12">
    <location>
        <begin position="193"/>
        <end position="198"/>
    </location>
    <ligand>
        <name>NADP(+)</name>
        <dbReference type="ChEBI" id="CHEBI:58349"/>
    </ligand>
</feature>
<dbReference type="SUPFAM" id="SSF69742">
    <property type="entry name" value="Glutamyl tRNA-reductase catalytic, N-terminal domain"/>
    <property type="match status" value="1"/>
</dbReference>
<dbReference type="InterPro" id="IPR015896">
    <property type="entry name" value="4pyrrol_synth_GluRdtase_dimer"/>
</dbReference>
<dbReference type="UniPathway" id="UPA00251">
    <property type="reaction ID" value="UER00316"/>
</dbReference>
<keyword evidence="19" id="KW-1185">Reference proteome</keyword>
<evidence type="ECO:0000256" key="11">
    <source>
        <dbReference type="PIRSR" id="PIRSR000445-2"/>
    </source>
</evidence>
<evidence type="ECO:0000256" key="3">
    <source>
        <dbReference type="ARBA" id="ARBA00012970"/>
    </source>
</evidence>
<dbReference type="InterPro" id="IPR036291">
    <property type="entry name" value="NAD(P)-bd_dom_sf"/>
</dbReference>
<dbReference type="InterPro" id="IPR036343">
    <property type="entry name" value="GluRdtase_N_sf"/>
</dbReference>
<accession>A0A5S9F144</accession>
<evidence type="ECO:0000256" key="7">
    <source>
        <dbReference type="ARBA" id="ARBA00047464"/>
    </source>
</evidence>
<name>A0A5S9F144_UABAM</name>
<dbReference type="Gene3D" id="3.40.50.720">
    <property type="entry name" value="NAD(P)-binding Rossmann-like Domain"/>
    <property type="match status" value="1"/>
</dbReference>
<evidence type="ECO:0000256" key="14">
    <source>
        <dbReference type="RuleBase" id="RU000584"/>
    </source>
</evidence>
<feature type="domain" description="Quinate/shikimate 5-dehydrogenase/glutamyl-tRNA reductase" evidence="16">
    <location>
        <begin position="175"/>
        <end position="310"/>
    </location>
</feature>
<dbReference type="KEGG" id="uam:UABAM_00365"/>
<comment type="domain">
    <text evidence="9">Possesses an unusual extended V-shaped dimeric structure with each monomer consisting of three distinct domains arranged along a curved 'spinal' alpha-helix. The N-terminal catalytic domain specifically recognizes the glutamate moiety of the substrate. The second domain is the NADPH-binding domain, and the third C-terminal domain is responsible for dimerization.</text>
</comment>
<reference evidence="18 19" key="1">
    <citation type="submission" date="2019-08" db="EMBL/GenBank/DDBJ databases">
        <title>Complete genome sequence of Candidatus Uab amorphum.</title>
        <authorList>
            <person name="Shiratori T."/>
            <person name="Suzuki S."/>
            <person name="Kakizawa Y."/>
            <person name="Ishida K."/>
        </authorList>
    </citation>
    <scope>NUCLEOTIDE SEQUENCE [LARGE SCALE GENOMIC DNA]</scope>
    <source>
        <strain evidence="18 19">SRT547</strain>
    </source>
</reference>
<comment type="pathway">
    <text evidence="1 9 14">Porphyrin-containing compound metabolism; protoporphyrin-IX biosynthesis; 5-aminolevulinate from L-glutamyl-tRNA(Glu): step 1/2.</text>
</comment>
<evidence type="ECO:0000313" key="18">
    <source>
        <dbReference type="EMBL" id="BBM82022.1"/>
    </source>
</evidence>
<evidence type="ECO:0000256" key="13">
    <source>
        <dbReference type="PIRSR" id="PIRSR000445-4"/>
    </source>
</evidence>
<dbReference type="GO" id="GO:0050661">
    <property type="term" value="F:NADP binding"/>
    <property type="evidence" value="ECO:0007669"/>
    <property type="project" value="InterPro"/>
</dbReference>